<dbReference type="PANTHER" id="PTHR31270:SF1">
    <property type="entry name" value="GLUTAMINYL-PEPTIDE CYCLOTRANSFERASE"/>
    <property type="match status" value="1"/>
</dbReference>
<comment type="caution">
    <text evidence="2">The sequence shown here is derived from an EMBL/GenBank/DDBJ whole genome shotgun (WGS) entry which is preliminary data.</text>
</comment>
<organism evidence="2 3">
    <name type="scientific">Sphingobium vermicomposti</name>
    <dbReference type="NCBI Taxonomy" id="529005"/>
    <lineage>
        <taxon>Bacteria</taxon>
        <taxon>Pseudomonadati</taxon>
        <taxon>Pseudomonadota</taxon>
        <taxon>Alphaproteobacteria</taxon>
        <taxon>Sphingomonadales</taxon>
        <taxon>Sphingomonadaceae</taxon>
        <taxon>Sphingobium</taxon>
    </lineage>
</organism>
<dbReference type="RefSeq" id="WP_167303477.1">
    <property type="nucleotide sequence ID" value="NZ_JAASQR010000002.1"/>
</dbReference>
<protein>
    <submittedName>
        <fullName evidence="2">Glutamine cyclotransferase</fullName>
    </submittedName>
</protein>
<reference evidence="2 3" key="1">
    <citation type="submission" date="2020-03" db="EMBL/GenBank/DDBJ databases">
        <title>Genomic Encyclopedia of Type Strains, Phase IV (KMG-IV): sequencing the most valuable type-strain genomes for metagenomic binning, comparative biology and taxonomic classification.</title>
        <authorList>
            <person name="Goeker M."/>
        </authorList>
    </citation>
    <scope>NUCLEOTIDE SEQUENCE [LARGE SCALE GENOMIC DNA]</scope>
    <source>
        <strain evidence="2 3">DSM 21299</strain>
    </source>
</reference>
<dbReference type="PANTHER" id="PTHR31270">
    <property type="entry name" value="GLUTAMINYL-PEPTIDE CYCLOTRANSFERASE"/>
    <property type="match status" value="1"/>
</dbReference>
<evidence type="ECO:0000313" key="2">
    <source>
        <dbReference type="EMBL" id="NIJ16894.1"/>
    </source>
</evidence>
<keyword evidence="3" id="KW-1185">Reference proteome</keyword>
<feature type="chain" id="PRO_5032371452" evidence="1">
    <location>
        <begin position="40"/>
        <end position="267"/>
    </location>
</feature>
<dbReference type="InterPro" id="IPR011044">
    <property type="entry name" value="Quino_amine_DH_bsu"/>
</dbReference>
<keyword evidence="1" id="KW-0732">Signal</keyword>
<dbReference type="Proteomes" id="UP000576821">
    <property type="component" value="Unassembled WGS sequence"/>
</dbReference>
<dbReference type="AlphaFoldDB" id="A0A846M9U1"/>
<feature type="signal peptide" evidence="1">
    <location>
        <begin position="1"/>
        <end position="39"/>
    </location>
</feature>
<dbReference type="GO" id="GO:0016603">
    <property type="term" value="F:glutaminyl-peptide cyclotransferase activity"/>
    <property type="evidence" value="ECO:0007669"/>
    <property type="project" value="InterPro"/>
</dbReference>
<keyword evidence="2" id="KW-0808">Transferase</keyword>
<name>A0A846M9U1_9SPHN</name>
<dbReference type="InterPro" id="IPR007788">
    <property type="entry name" value="QCT"/>
</dbReference>
<sequence length="267" mass="30440">MTSVWRTSRARPFPNRFWHRFGRIALASLAFTLSPPLRAETAWELVQSYPHDPGAFTEGLFFHEGALYESTGLEGRSEIRKVALKNGKVLDRRVIPPPYFGEGIVNWKDRLISLTWRHRTGFIWDIKDFSPISQFRYEGEGWGLTQDGHSIIMSDGSAQLRFLDPDNLSEQRRITVSFNGQPVERLNELEYVKGEIWANIWYDSRIARIDPATGDVIDWIDIAPLLSASGATDGESVANGIAYDAKADRLFVTGKNWAKLFEIRVKH</sequence>
<dbReference type="SUPFAM" id="SSF50969">
    <property type="entry name" value="YVTN repeat-like/Quinoprotein amine dehydrogenase"/>
    <property type="match status" value="1"/>
</dbReference>
<dbReference type="Pfam" id="PF05096">
    <property type="entry name" value="Glu_cyclase_2"/>
    <property type="match status" value="1"/>
</dbReference>
<gene>
    <name evidence="2" type="ORF">FHS54_001860</name>
</gene>
<proteinExistence type="predicted"/>
<evidence type="ECO:0000313" key="3">
    <source>
        <dbReference type="Proteomes" id="UP000576821"/>
    </source>
</evidence>
<evidence type="ECO:0000256" key="1">
    <source>
        <dbReference type="SAM" id="SignalP"/>
    </source>
</evidence>
<accession>A0A846M9U1</accession>
<dbReference type="EMBL" id="JAASQR010000002">
    <property type="protein sequence ID" value="NIJ16894.1"/>
    <property type="molecule type" value="Genomic_DNA"/>
</dbReference>